<dbReference type="GO" id="GO:1904263">
    <property type="term" value="P:positive regulation of TORC1 signaling"/>
    <property type="evidence" value="ECO:0007669"/>
    <property type="project" value="TreeGrafter"/>
</dbReference>
<comment type="caution">
    <text evidence="4">The sequence shown here is derived from an EMBL/GenBank/DDBJ whole genome shotgun (WGS) entry which is preliminary data.</text>
</comment>
<evidence type="ECO:0000313" key="4">
    <source>
        <dbReference type="EMBL" id="KAF4744822.1"/>
    </source>
</evidence>
<proteinExistence type="inferred from homology"/>
<gene>
    <name evidence="4" type="ORF">FOZ63_016668</name>
</gene>
<dbReference type="GO" id="GO:0010507">
    <property type="term" value="P:negative regulation of autophagy"/>
    <property type="evidence" value="ECO:0007669"/>
    <property type="project" value="TreeGrafter"/>
</dbReference>
<reference evidence="4 5" key="1">
    <citation type="submission" date="2020-04" db="EMBL/GenBank/DDBJ databases">
        <title>Perkinsus olseni comparative genomics.</title>
        <authorList>
            <person name="Bogema D.R."/>
        </authorList>
    </citation>
    <scope>NUCLEOTIDE SEQUENCE [LARGE SCALE GENOMIC DNA]</scope>
    <source>
        <strain evidence="4 5">ATCC PRA-207</strain>
    </source>
</reference>
<dbReference type="AlphaFoldDB" id="A0A7J6TJH2"/>
<evidence type="ECO:0000256" key="1">
    <source>
        <dbReference type="ARBA" id="ARBA00007756"/>
    </source>
</evidence>
<dbReference type="GO" id="GO:0009267">
    <property type="term" value="P:cellular response to starvation"/>
    <property type="evidence" value="ECO:0007669"/>
    <property type="project" value="TreeGrafter"/>
</dbReference>
<organism evidence="4 5">
    <name type="scientific">Perkinsus olseni</name>
    <name type="common">Perkinsus atlanticus</name>
    <dbReference type="NCBI Taxonomy" id="32597"/>
    <lineage>
        <taxon>Eukaryota</taxon>
        <taxon>Sar</taxon>
        <taxon>Alveolata</taxon>
        <taxon>Perkinsozoa</taxon>
        <taxon>Perkinsea</taxon>
        <taxon>Perkinsida</taxon>
        <taxon>Perkinsidae</taxon>
        <taxon>Perkinsus</taxon>
    </lineage>
</organism>
<dbReference type="GO" id="GO:0003924">
    <property type="term" value="F:GTPase activity"/>
    <property type="evidence" value="ECO:0007669"/>
    <property type="project" value="TreeGrafter"/>
</dbReference>
<dbReference type="GO" id="GO:0005764">
    <property type="term" value="C:lysosome"/>
    <property type="evidence" value="ECO:0007669"/>
    <property type="project" value="TreeGrafter"/>
</dbReference>
<keyword evidence="3" id="KW-0342">GTP-binding</keyword>
<keyword evidence="5" id="KW-1185">Reference proteome</keyword>
<evidence type="ECO:0000313" key="5">
    <source>
        <dbReference type="Proteomes" id="UP000553632"/>
    </source>
</evidence>
<accession>A0A7J6TJH2</accession>
<dbReference type="Proteomes" id="UP000553632">
    <property type="component" value="Unassembled WGS sequence"/>
</dbReference>
<dbReference type="EMBL" id="JABANO010010626">
    <property type="protein sequence ID" value="KAF4744822.1"/>
    <property type="molecule type" value="Genomic_DNA"/>
</dbReference>
<keyword evidence="2" id="KW-0547">Nucleotide-binding</keyword>
<dbReference type="InterPro" id="IPR027417">
    <property type="entry name" value="P-loop_NTPase"/>
</dbReference>
<dbReference type="GO" id="GO:0005525">
    <property type="term" value="F:GTP binding"/>
    <property type="evidence" value="ECO:0007669"/>
    <property type="project" value="UniProtKB-KW"/>
</dbReference>
<evidence type="ECO:0000256" key="2">
    <source>
        <dbReference type="ARBA" id="ARBA00022741"/>
    </source>
</evidence>
<sequence>MSFGGDTELSAFSDDSTSAIRRLSESPSALRSTGQGARVYHSEEDVLFATKVARGEPPQAEALSFGVNRRQVFNASKAGLRNCSYCIRKTGGFHDSHHACDIRKWFYLYNRRLPPNQEVPEPIATSCVSSDMQHSAFKIPQPATPRSQRLCIELVPVLIEELYAESAVLILFRRRRSPQEVPKILVCGLPRSGKSSIIRVVFGKTSPHETAYLEPTTMPEVRHVANHLAHVKIVDVPSTYQLDRESEEEPTEQDKTWFSKTVAIVFVIDSLEDNWHQALLYARRVVRRAIRVNPNIVFQ</sequence>
<dbReference type="Gene3D" id="3.40.50.300">
    <property type="entry name" value="P-loop containing nucleotide triphosphate hydrolases"/>
    <property type="match status" value="1"/>
</dbReference>
<evidence type="ECO:0000256" key="3">
    <source>
        <dbReference type="ARBA" id="ARBA00023134"/>
    </source>
</evidence>
<dbReference type="SUPFAM" id="SSF52540">
    <property type="entry name" value="P-loop containing nucleoside triphosphate hydrolases"/>
    <property type="match status" value="1"/>
</dbReference>
<feature type="non-terminal residue" evidence="4">
    <location>
        <position position="1"/>
    </location>
</feature>
<dbReference type="PANTHER" id="PTHR11259:SF2">
    <property type="entry name" value="GH16429P"/>
    <property type="match status" value="1"/>
</dbReference>
<comment type="similarity">
    <text evidence="1">Belongs to the GTR/RAG GTP-binding protein family.</text>
</comment>
<name>A0A7J6TJH2_PEROL</name>
<protein>
    <submittedName>
        <fullName evidence="4">Uncharacterized protein</fullName>
    </submittedName>
</protein>
<dbReference type="GO" id="GO:1990131">
    <property type="term" value="C:Gtr1-Gtr2 GTPase complex"/>
    <property type="evidence" value="ECO:0007669"/>
    <property type="project" value="TreeGrafter"/>
</dbReference>
<dbReference type="GO" id="GO:0005634">
    <property type="term" value="C:nucleus"/>
    <property type="evidence" value="ECO:0007669"/>
    <property type="project" value="TreeGrafter"/>
</dbReference>
<dbReference type="PANTHER" id="PTHR11259">
    <property type="entry name" value="RAS-RELATED GTP BINDING RAG/GTR YEAST"/>
    <property type="match status" value="1"/>
</dbReference>
<dbReference type="InterPro" id="IPR006762">
    <property type="entry name" value="Gtr1_RagA"/>
</dbReference>
<dbReference type="Pfam" id="PF04670">
    <property type="entry name" value="Gtr1_RagA"/>
    <property type="match status" value="1"/>
</dbReference>